<dbReference type="InterPro" id="IPR039356">
    <property type="entry name" value="YfbR/HDDC2"/>
</dbReference>
<reference evidence="3" key="1">
    <citation type="submission" date="2012-11" db="EMBL/GenBank/DDBJ databases">
        <title>Dependencies among metagenomic species, viruses, plasmids and units of genetic variation.</title>
        <authorList>
            <person name="Nielsen H.B."/>
            <person name="Almeida M."/>
            <person name="Juncker A.S."/>
            <person name="Rasmussen S."/>
            <person name="Li J."/>
            <person name="Sunagawa S."/>
            <person name="Plichta D."/>
            <person name="Gautier L."/>
            <person name="Le Chatelier E."/>
            <person name="Peletier E."/>
            <person name="Bonde I."/>
            <person name="Nielsen T."/>
            <person name="Manichanh C."/>
            <person name="Arumugam M."/>
            <person name="Batto J."/>
            <person name="Santos M.B.Q.D."/>
            <person name="Blom N."/>
            <person name="Borruel N."/>
            <person name="Burgdorf K.S."/>
            <person name="Boumezbeur F."/>
            <person name="Casellas F."/>
            <person name="Dore J."/>
            <person name="Guarner F."/>
            <person name="Hansen T."/>
            <person name="Hildebrand F."/>
            <person name="Kaas R.S."/>
            <person name="Kennedy S."/>
            <person name="Kristiansen K."/>
            <person name="Kultima J.R."/>
            <person name="Leonard P."/>
            <person name="Levenez F."/>
            <person name="Lund O."/>
            <person name="Moumen B."/>
            <person name="Le Paslier D."/>
            <person name="Pons N."/>
            <person name="Pedersen O."/>
            <person name="Prifti E."/>
            <person name="Qin J."/>
            <person name="Raes J."/>
            <person name="Tap J."/>
            <person name="Tims S."/>
            <person name="Ussery D.W."/>
            <person name="Yamada T."/>
            <person name="MetaHit consortium"/>
            <person name="Renault P."/>
            <person name="Sicheritz-Ponten T."/>
            <person name="Bork P."/>
            <person name="Wang J."/>
            <person name="Brunak S."/>
            <person name="Ehrlich S.D."/>
        </authorList>
    </citation>
    <scope>NUCLEOTIDE SEQUENCE [LARGE SCALE GENOMIC DNA]</scope>
</reference>
<dbReference type="CDD" id="cd00077">
    <property type="entry name" value="HDc"/>
    <property type="match status" value="1"/>
</dbReference>
<evidence type="ECO:0000256" key="1">
    <source>
        <dbReference type="ARBA" id="ARBA00022801"/>
    </source>
</evidence>
<dbReference type="Proteomes" id="UP000017938">
    <property type="component" value="Unassembled WGS sequence"/>
</dbReference>
<dbReference type="EMBL" id="CBFW010000025">
    <property type="protein sequence ID" value="CDC70243.1"/>
    <property type="molecule type" value="Genomic_DNA"/>
</dbReference>
<sequence length="189" mass="21539">MNSFFSLLFRQKYITRWGLMRNTTPESLAEHSAQVAAIAHVLAVIGNRLYGKHYDIGKIVCIALYHDAAEVFTGDMPTPVKYFSPEMRSGYGLIEKQAAEKLISKLPEELRDEYTSLLSPDDAECERIVKIADKLCAYIKCLTEEASGNREFLSAKRATEEALDKFDSPELDYFREKFLCSFLLTLDEM</sequence>
<dbReference type="EC" id="3.1.3.89" evidence="4"/>
<dbReference type="Pfam" id="PF12917">
    <property type="entry name" value="YfbR-like"/>
    <property type="match status" value="1"/>
</dbReference>
<protein>
    <submittedName>
        <fullName evidence="4">5'-deoxynucleotidase</fullName>
        <ecNumber evidence="4">3.1.3.89</ecNumber>
    </submittedName>
    <submittedName>
        <fullName evidence="3">Metal dependent phosphohydrolase</fullName>
    </submittedName>
</protein>
<dbReference type="PANTHER" id="PTHR11845">
    <property type="entry name" value="5'-DEOXYNUCLEOTIDASE HDDC2"/>
    <property type="match status" value="1"/>
</dbReference>
<dbReference type="EMBL" id="JALEMU010000131">
    <property type="protein sequence ID" value="MCI5756251.1"/>
    <property type="molecule type" value="Genomic_DNA"/>
</dbReference>
<evidence type="ECO:0000313" key="4">
    <source>
        <dbReference type="EMBL" id="MCI5756251.1"/>
    </source>
</evidence>
<proteinExistence type="predicted"/>
<dbReference type="PANTHER" id="PTHR11845:SF13">
    <property type="entry name" value="5'-DEOXYNUCLEOTIDASE HDDC2"/>
    <property type="match status" value="1"/>
</dbReference>
<comment type="caution">
    <text evidence="3">The sequence shown here is derived from an EMBL/GenBank/DDBJ whole genome shotgun (WGS) entry which is preliminary data.</text>
</comment>
<dbReference type="SUPFAM" id="SSF109604">
    <property type="entry name" value="HD-domain/PDEase-like"/>
    <property type="match status" value="1"/>
</dbReference>
<accession>R6T9Z2</accession>
<evidence type="ECO:0000259" key="2">
    <source>
        <dbReference type="SMART" id="SM00471"/>
    </source>
</evidence>
<evidence type="ECO:0000313" key="5">
    <source>
        <dbReference type="Proteomes" id="UP000017938"/>
    </source>
</evidence>
<gene>
    <name evidence="4" type="primary">yfbR</name>
    <name evidence="3" type="ORF">BN580_00692</name>
    <name evidence="4" type="ORF">MR241_08175</name>
</gene>
<organism evidence="3 5">
    <name type="scientific">Candidatus Colimorpha enterica</name>
    <dbReference type="NCBI Taxonomy" id="3083063"/>
    <lineage>
        <taxon>Bacteria</taxon>
        <taxon>Pseudomonadati</taxon>
        <taxon>Bacteroidota</taxon>
        <taxon>Bacteroidia</taxon>
        <taxon>Bacteroidales</taxon>
        <taxon>Candidatus Colimorpha</taxon>
    </lineage>
</organism>
<keyword evidence="1 3" id="KW-0378">Hydrolase</keyword>
<dbReference type="Gene3D" id="1.10.3210.10">
    <property type="entry name" value="Hypothetical protein af1432"/>
    <property type="match status" value="1"/>
</dbReference>
<dbReference type="InterPro" id="IPR003607">
    <property type="entry name" value="HD/PDEase_dom"/>
</dbReference>
<reference evidence="4 6" key="2">
    <citation type="submission" date="2022-03" db="EMBL/GenBank/DDBJ databases">
        <title>Metagenome-assembled genomes from swine fecal metagenomes.</title>
        <authorList>
            <person name="Holman D.B."/>
            <person name="Kommadath A."/>
        </authorList>
    </citation>
    <scope>NUCLEOTIDE SEQUENCE [LARGE SCALE GENOMIC DNA]</scope>
    <source>
        <strain evidence="4">SUG147</strain>
    </source>
</reference>
<evidence type="ECO:0000313" key="6">
    <source>
        <dbReference type="Proteomes" id="UP001139365"/>
    </source>
</evidence>
<dbReference type="AlphaFoldDB" id="R6T9Z2"/>
<dbReference type="GO" id="GO:0005737">
    <property type="term" value="C:cytoplasm"/>
    <property type="evidence" value="ECO:0007669"/>
    <property type="project" value="TreeGrafter"/>
</dbReference>
<dbReference type="NCBIfam" id="NF003009">
    <property type="entry name" value="PRK03826.1"/>
    <property type="match status" value="1"/>
</dbReference>
<evidence type="ECO:0000313" key="3">
    <source>
        <dbReference type="EMBL" id="CDC70243.1"/>
    </source>
</evidence>
<feature type="domain" description="HD/PDEase" evidence="2">
    <location>
        <begin position="24"/>
        <end position="147"/>
    </location>
</feature>
<name>R6T9Z2_9BACT</name>
<dbReference type="SMART" id="SM00471">
    <property type="entry name" value="HDc"/>
    <property type="match status" value="1"/>
</dbReference>
<dbReference type="GO" id="GO:0002953">
    <property type="term" value="F:5'-deoxynucleotidase activity"/>
    <property type="evidence" value="ECO:0007669"/>
    <property type="project" value="UniProtKB-EC"/>
</dbReference>
<dbReference type="STRING" id="1263015.BN580_00692"/>
<dbReference type="Proteomes" id="UP001139365">
    <property type="component" value="Unassembled WGS sequence"/>
</dbReference>